<feature type="transmembrane region" description="Helical" evidence="7">
    <location>
        <begin position="107"/>
        <end position="126"/>
    </location>
</feature>
<evidence type="ECO:0000256" key="4">
    <source>
        <dbReference type="ARBA" id="ARBA00022989"/>
    </source>
</evidence>
<evidence type="ECO:0000256" key="3">
    <source>
        <dbReference type="ARBA" id="ARBA00022692"/>
    </source>
</evidence>
<gene>
    <name evidence="9" type="primary">wzx</name>
</gene>
<dbReference type="Pfam" id="PF13440">
    <property type="entry name" value="Polysacc_synt_3"/>
    <property type="match status" value="1"/>
</dbReference>
<feature type="transmembrane region" description="Helical" evidence="7">
    <location>
        <begin position="12"/>
        <end position="34"/>
    </location>
</feature>
<comment type="subcellular location">
    <subcellularLocation>
        <location evidence="1">Cell membrane</location>
        <topology evidence="1">Multi-pass membrane protein</topology>
    </subcellularLocation>
</comment>
<evidence type="ECO:0000256" key="1">
    <source>
        <dbReference type="ARBA" id="ARBA00004651"/>
    </source>
</evidence>
<feature type="transmembrane region" description="Helical" evidence="7">
    <location>
        <begin position="318"/>
        <end position="338"/>
    </location>
</feature>
<keyword evidence="5 7" id="KW-0472">Membrane</keyword>
<organism evidence="9">
    <name type="scientific">Escherichia coli</name>
    <dbReference type="NCBI Taxonomy" id="562"/>
    <lineage>
        <taxon>Bacteria</taxon>
        <taxon>Pseudomonadati</taxon>
        <taxon>Pseudomonadota</taxon>
        <taxon>Gammaproteobacteria</taxon>
        <taxon>Enterobacterales</taxon>
        <taxon>Enterobacteriaceae</taxon>
        <taxon>Escherichia</taxon>
    </lineage>
</organism>
<feature type="transmembrane region" description="Helical" evidence="7">
    <location>
        <begin position="163"/>
        <end position="183"/>
    </location>
</feature>
<name>A0A0A8J4S4_ECOLX</name>
<proteinExistence type="predicted"/>
<evidence type="ECO:0000256" key="6">
    <source>
        <dbReference type="ARBA" id="ARBA00049738"/>
    </source>
</evidence>
<dbReference type="PANTHER" id="PTHR30250:SF11">
    <property type="entry name" value="O-ANTIGEN TRANSPORTER-RELATED"/>
    <property type="match status" value="1"/>
</dbReference>
<keyword evidence="4 7" id="KW-1133">Transmembrane helix</keyword>
<keyword evidence="3 7" id="KW-0812">Transmembrane</keyword>
<feature type="transmembrane region" description="Helical" evidence="7">
    <location>
        <begin position="40"/>
        <end position="61"/>
    </location>
</feature>
<dbReference type="EMBL" id="AB811622">
    <property type="protein sequence ID" value="BAQ00973.1"/>
    <property type="molecule type" value="Genomic_DNA"/>
</dbReference>
<dbReference type="AlphaFoldDB" id="A0A0A8J4S4"/>
<dbReference type="EMBL" id="KJ710508">
    <property type="protein sequence ID" value="AIG62382.1"/>
    <property type="molecule type" value="Genomic_DNA"/>
</dbReference>
<feature type="transmembrane region" description="Helical" evidence="7">
    <location>
        <begin position="374"/>
        <end position="393"/>
    </location>
</feature>
<feature type="transmembrane region" description="Helical" evidence="7">
    <location>
        <begin position="138"/>
        <end position="157"/>
    </location>
</feature>
<reference evidence="8" key="2">
    <citation type="journal article" date="2016" name="PLoS ONE">
        <title>Comparison of O-Antigen Gene Clusters of All O-Serogroups of Escherichia coli and Proposal for Adopting a New Nomenclature for O-Typing.</title>
        <authorList>
            <person name="DebRoy C."/>
            <person name="Fratamico P.M."/>
            <person name="Yan X."/>
            <person name="Baranzoni G."/>
            <person name="Liu Y."/>
            <person name="Needleman D.S."/>
            <person name="Tebbs R."/>
            <person name="O'Connell C.D."/>
            <person name="Allred A."/>
            <person name="Swimley M."/>
            <person name="Mwangi M."/>
            <person name="Kapur V."/>
            <person name="Raygoza Garay J.A."/>
            <person name="Roberts E.L."/>
            <person name="Katani R."/>
        </authorList>
    </citation>
    <scope>NUCLEOTIDE SEQUENCE</scope>
    <source>
        <strain evidence="8">U 8-41</strain>
    </source>
</reference>
<feature type="transmembrane region" description="Helical" evidence="7">
    <location>
        <begin position="274"/>
        <end position="298"/>
    </location>
</feature>
<dbReference type="GO" id="GO:0005886">
    <property type="term" value="C:plasma membrane"/>
    <property type="evidence" value="ECO:0007669"/>
    <property type="project" value="UniProtKB-SubCell"/>
</dbReference>
<feature type="transmembrane region" description="Helical" evidence="7">
    <location>
        <begin position="345"/>
        <end position="368"/>
    </location>
</feature>
<keyword evidence="2" id="KW-1003">Cell membrane</keyword>
<dbReference type="PANTHER" id="PTHR30250">
    <property type="entry name" value="PST FAMILY PREDICTED COLANIC ACID TRANSPORTER"/>
    <property type="match status" value="1"/>
</dbReference>
<accession>A0A0A8J4S4</accession>
<evidence type="ECO:0000313" key="8">
    <source>
        <dbReference type="EMBL" id="AIG62382.1"/>
    </source>
</evidence>
<reference evidence="9" key="1">
    <citation type="journal article" date="2014" name="DNA Res.">
        <title>A complete view of the genetic diversity of the Escherichia coli O-antigen biosynthesis gene cluster.</title>
        <authorList>
            <person name="Iguchi A."/>
            <person name="Iyoda S."/>
            <person name="Kikuchi T."/>
            <person name="Ogura Y."/>
            <person name="Katsura K."/>
            <person name="Ohnishi M."/>
            <person name="Hayashi T."/>
            <person name="Thomson N.R."/>
        </authorList>
    </citation>
    <scope>NUCLEOTIDE SEQUENCE</scope>
    <source>
        <strain evidence="9">U8-41</strain>
    </source>
</reference>
<protein>
    <recommendedName>
        <fullName evidence="6">Putative O-antigen transporter</fullName>
    </recommendedName>
</protein>
<evidence type="ECO:0000256" key="5">
    <source>
        <dbReference type="ARBA" id="ARBA00023136"/>
    </source>
</evidence>
<evidence type="ECO:0000256" key="2">
    <source>
        <dbReference type="ARBA" id="ARBA00022475"/>
    </source>
</evidence>
<sequence>MSLKKISTTISKVIGGNALAQIIVILGTPLLTRIYQPSDFGIYSTIMAVVLILGVIACGRYDQIMYNFDDKYSWYICFCNGLVIAICISLLCLITTGALFYFFKFDISYLVIAPSIFTFAILQLYTSYFSLYSYYRTIIILNIIRTSSLVVLQLILFKFSKNGLIVSFLLSQIICILFCLKLGRKLNRKFKFKVSFLKIREAGLSSVQSLASSFSSQLPVLFISGQYGFYIVSLYGLAVRLTQVPIIFFTNAVRPYILGELNRNKRNYRLLSNIIWRSSILLLSLSMIGIILINLFATDFFKIYAGEEWEGAGEIASALAWWLLVSFANVTSTSYLTVIGRFRSLFIYDMFLLVFRVMAVCYSFYMKLSFIDFIYIYSIIGMLFNLGIIGYAIKCSIRDAKNSDCYI</sequence>
<feature type="transmembrane region" description="Helical" evidence="7">
    <location>
        <begin position="73"/>
        <end position="101"/>
    </location>
</feature>
<evidence type="ECO:0000256" key="7">
    <source>
        <dbReference type="SAM" id="Phobius"/>
    </source>
</evidence>
<dbReference type="InterPro" id="IPR050833">
    <property type="entry name" value="Poly_Biosynth_Transport"/>
</dbReference>
<evidence type="ECO:0000313" key="9">
    <source>
        <dbReference type="EMBL" id="BAQ00973.1"/>
    </source>
</evidence>